<protein>
    <recommendedName>
        <fullName evidence="3">indole-3-glycerol-phosphate synthase</fullName>
        <ecNumber evidence="3">4.1.1.48</ecNumber>
    </recommendedName>
</protein>
<dbReference type="RefSeq" id="WP_075730075.1">
    <property type="nucleotide sequence ID" value="NZ_BJNB01000009.1"/>
</dbReference>
<dbReference type="EMBL" id="CP009246">
    <property type="protein sequence ID" value="APT87139.1"/>
    <property type="molecule type" value="Genomic_DNA"/>
</dbReference>
<dbReference type="OrthoDB" id="9804217at2"/>
<reference evidence="11 13" key="2">
    <citation type="submission" date="2019-06" db="EMBL/GenBank/DDBJ databases">
        <title>Whole genome shotgun sequence of Corynebacterium flavescens NBRC 14136.</title>
        <authorList>
            <person name="Hosoyama A."/>
            <person name="Uohara A."/>
            <person name="Ohji S."/>
            <person name="Ichikawa N."/>
        </authorList>
    </citation>
    <scope>NUCLEOTIDE SEQUENCE [LARGE SCALE GENOMIC DNA]</scope>
    <source>
        <strain evidence="11 13">NBRC 14136</strain>
    </source>
</reference>
<dbReference type="UniPathway" id="UPA00035">
    <property type="reaction ID" value="UER00043"/>
</dbReference>
<evidence type="ECO:0000256" key="3">
    <source>
        <dbReference type="ARBA" id="ARBA00012362"/>
    </source>
</evidence>
<organism evidence="10 12">
    <name type="scientific">Corynebacterium flavescens</name>
    <dbReference type="NCBI Taxonomy" id="28028"/>
    <lineage>
        <taxon>Bacteria</taxon>
        <taxon>Bacillati</taxon>
        <taxon>Actinomycetota</taxon>
        <taxon>Actinomycetes</taxon>
        <taxon>Mycobacteriales</taxon>
        <taxon>Corynebacteriaceae</taxon>
        <taxon>Corynebacterium</taxon>
    </lineage>
</organism>
<keyword evidence="5" id="KW-0210">Decarboxylase</keyword>
<sequence>MPTPIAVDHLVAGVLEDVAAREAQVSFQEVKARSRDMEPPRDAFAALMRNGCSVVTELKRAVPYAGEITQLSSPDSVAQLAQSLEAAGVHMMACQTDRRRFHGSLEDMRAARAAIEIPMMSRDIIVDPYQIHEARCYGADAIPLQVELLEQVRLEALLDRIESLGMTAILEVRNCAEVDRVIKAGGSVVAVNAWSLTSDAIDRFAFSEIVPGLPESMLRIAIGGVNVPRNVLSYASHGADAVLVGEAVMTAKDPVALARSLVAAGQHPACPSRKRS</sequence>
<keyword evidence="8" id="KW-0456">Lyase</keyword>
<dbReference type="Proteomes" id="UP000315353">
    <property type="component" value="Unassembled WGS sequence"/>
</dbReference>
<dbReference type="InterPro" id="IPR011060">
    <property type="entry name" value="RibuloseP-bd_barrel"/>
</dbReference>
<evidence type="ECO:0000313" key="12">
    <source>
        <dbReference type="Proteomes" id="UP000185479"/>
    </source>
</evidence>
<accession>A0A1L7CMS9</accession>
<dbReference type="AlphaFoldDB" id="A0A1L7CMS9"/>
<evidence type="ECO:0000259" key="9">
    <source>
        <dbReference type="Pfam" id="PF00218"/>
    </source>
</evidence>
<dbReference type="InterPro" id="IPR013785">
    <property type="entry name" value="Aldolase_TIM"/>
</dbReference>
<dbReference type="InterPro" id="IPR045186">
    <property type="entry name" value="Indole-3-glycerol_P_synth"/>
</dbReference>
<proteinExistence type="predicted"/>
<keyword evidence="12" id="KW-1185">Reference proteome</keyword>
<name>A0A1L7CMS9_CORFL</name>
<keyword evidence="7" id="KW-0057">Aromatic amino acid biosynthesis</keyword>
<dbReference type="GO" id="GO:0004640">
    <property type="term" value="F:phosphoribosylanthranilate isomerase activity"/>
    <property type="evidence" value="ECO:0007669"/>
    <property type="project" value="TreeGrafter"/>
</dbReference>
<evidence type="ECO:0000256" key="2">
    <source>
        <dbReference type="ARBA" id="ARBA00004696"/>
    </source>
</evidence>
<evidence type="ECO:0000256" key="7">
    <source>
        <dbReference type="ARBA" id="ARBA00023141"/>
    </source>
</evidence>
<dbReference type="EC" id="4.1.1.48" evidence="3"/>
<dbReference type="Pfam" id="PF00218">
    <property type="entry name" value="IGPS"/>
    <property type="match status" value="1"/>
</dbReference>
<dbReference type="PANTHER" id="PTHR22854">
    <property type="entry name" value="TRYPTOPHAN BIOSYNTHESIS PROTEIN"/>
    <property type="match status" value="1"/>
</dbReference>
<comment type="catalytic activity">
    <reaction evidence="1">
        <text>1-(2-carboxyphenylamino)-1-deoxy-D-ribulose 5-phosphate + H(+) = (1S,2R)-1-C-(indol-3-yl)glycerol 3-phosphate + CO2 + H2O</text>
        <dbReference type="Rhea" id="RHEA:23476"/>
        <dbReference type="ChEBI" id="CHEBI:15377"/>
        <dbReference type="ChEBI" id="CHEBI:15378"/>
        <dbReference type="ChEBI" id="CHEBI:16526"/>
        <dbReference type="ChEBI" id="CHEBI:58613"/>
        <dbReference type="ChEBI" id="CHEBI:58866"/>
        <dbReference type="EC" id="4.1.1.48"/>
    </reaction>
</comment>
<dbReference type="SUPFAM" id="SSF51366">
    <property type="entry name" value="Ribulose-phoshate binding barrel"/>
    <property type="match status" value="1"/>
</dbReference>
<evidence type="ECO:0000256" key="1">
    <source>
        <dbReference type="ARBA" id="ARBA00001633"/>
    </source>
</evidence>
<feature type="domain" description="Indole-3-glycerol phosphate synthase" evidence="9">
    <location>
        <begin position="8"/>
        <end position="260"/>
    </location>
</feature>
<dbReference type="Gene3D" id="3.20.20.70">
    <property type="entry name" value="Aldolase class I"/>
    <property type="match status" value="1"/>
</dbReference>
<reference evidence="10 12" key="1">
    <citation type="submission" date="2014-08" db="EMBL/GenBank/DDBJ databases">
        <title>Complete genome sequence of Corynebacterium flavescens OJ8(T)(=DSM 20296(T)), isolated from cheese.</title>
        <authorList>
            <person name="Ruckert C."/>
            <person name="Albersmeier A."/>
            <person name="Winkler A."/>
            <person name="Kalinowski J."/>
        </authorList>
    </citation>
    <scope>NUCLEOTIDE SEQUENCE [LARGE SCALE GENOMIC DNA]</scope>
    <source>
        <strain evidence="10 12">OJ8</strain>
    </source>
</reference>
<dbReference type="GO" id="GO:0004425">
    <property type="term" value="F:indole-3-glycerol-phosphate synthase activity"/>
    <property type="evidence" value="ECO:0007669"/>
    <property type="project" value="UniProtKB-EC"/>
</dbReference>
<keyword evidence="6" id="KW-0822">Tryptophan biosynthesis</keyword>
<dbReference type="Proteomes" id="UP000185479">
    <property type="component" value="Chromosome"/>
</dbReference>
<keyword evidence="4" id="KW-0028">Amino-acid biosynthesis</keyword>
<evidence type="ECO:0000256" key="8">
    <source>
        <dbReference type="ARBA" id="ARBA00023239"/>
    </source>
</evidence>
<dbReference type="GO" id="GO:0000162">
    <property type="term" value="P:L-tryptophan biosynthetic process"/>
    <property type="evidence" value="ECO:0007669"/>
    <property type="project" value="UniProtKB-UniPathway"/>
</dbReference>
<evidence type="ECO:0000256" key="5">
    <source>
        <dbReference type="ARBA" id="ARBA00022793"/>
    </source>
</evidence>
<evidence type="ECO:0000313" key="10">
    <source>
        <dbReference type="EMBL" id="APT87139.1"/>
    </source>
</evidence>
<evidence type="ECO:0000313" key="11">
    <source>
        <dbReference type="EMBL" id="GEB97366.1"/>
    </source>
</evidence>
<evidence type="ECO:0000256" key="4">
    <source>
        <dbReference type="ARBA" id="ARBA00022605"/>
    </source>
</evidence>
<evidence type="ECO:0000313" key="13">
    <source>
        <dbReference type="Proteomes" id="UP000315353"/>
    </source>
</evidence>
<dbReference type="InterPro" id="IPR013798">
    <property type="entry name" value="Indole-3-glycerol_P_synth_dom"/>
</dbReference>
<dbReference type="CDD" id="cd00331">
    <property type="entry name" value="IGPS"/>
    <property type="match status" value="1"/>
</dbReference>
<gene>
    <name evidence="11" type="primary">trpC_1</name>
    <name evidence="11" type="ORF">CFL01nite_08610</name>
    <name evidence="10" type="ORF">CFLV_07995</name>
</gene>
<dbReference type="GeneID" id="82880656"/>
<evidence type="ECO:0000256" key="6">
    <source>
        <dbReference type="ARBA" id="ARBA00022822"/>
    </source>
</evidence>
<comment type="pathway">
    <text evidence="2">Amino-acid biosynthesis; L-tryptophan biosynthesis; L-tryptophan from chorismate: step 4/5.</text>
</comment>
<dbReference type="EMBL" id="BJNB01000009">
    <property type="protein sequence ID" value="GEB97366.1"/>
    <property type="molecule type" value="Genomic_DNA"/>
</dbReference>
<dbReference type="PANTHER" id="PTHR22854:SF2">
    <property type="entry name" value="INDOLE-3-GLYCEROL-PHOSPHATE SYNTHASE"/>
    <property type="match status" value="1"/>
</dbReference>
<dbReference type="STRING" id="28028.CFLV_07995"/>
<dbReference type="KEGG" id="cfc:CFLV_07995"/>